<sequence>MSPRNLLNIPTATWQWVDPLKCFLLIVIIVIWGHCLEICKEQSNYKPELQQLMGLGSFIVTFVFSILIESIFTLIFAYVQGTLVIYFLSFSIGAYSTSALGTPYTIDINHFKWIQAPTVITKELNDSMGNAFSPGLITYVQMNHLYSWTERTKDDINEIAFMPVSITETIKELYQNLNLTQDNQSNNQSYNDNLDKWKLEKVFNNIGMQYLASQCSANIIPSCEIDGREDVHVMAGKENQTISCRLCNLHYNTMNTSVQINCNISIKGGIFPLVALEFPAPTQQPREEYLSRVLMKKNELTELKEIKNNLLTIMEKALSSPISNADPITKNVAMQLASAWDCEPENVTCAQSKGTVATIRYVGALLDTTYIGYFVGISANETELLKNNSLTTGFYRVSHRVCLGGTNPMQTIGLMIAIPLIIVIVGLLPLLYNNKLWWLAADIGNNYIAFIRSISPCGENWDNELPECIARPGETKFKKTVRLNVKDNHIGLSSKSA</sequence>
<accession>A0A397W875</accession>
<keyword evidence="3" id="KW-1185">Reference proteome</keyword>
<organism evidence="2 3">
    <name type="scientific">Gigaspora rosea</name>
    <dbReference type="NCBI Taxonomy" id="44941"/>
    <lineage>
        <taxon>Eukaryota</taxon>
        <taxon>Fungi</taxon>
        <taxon>Fungi incertae sedis</taxon>
        <taxon>Mucoromycota</taxon>
        <taxon>Glomeromycotina</taxon>
        <taxon>Glomeromycetes</taxon>
        <taxon>Diversisporales</taxon>
        <taxon>Gigasporaceae</taxon>
        <taxon>Gigaspora</taxon>
    </lineage>
</organism>
<feature type="transmembrane region" description="Helical" evidence="1">
    <location>
        <begin position="20"/>
        <end position="40"/>
    </location>
</feature>
<name>A0A397W875_9GLOM</name>
<keyword evidence="1" id="KW-1133">Transmembrane helix</keyword>
<evidence type="ECO:0000256" key="1">
    <source>
        <dbReference type="SAM" id="Phobius"/>
    </source>
</evidence>
<dbReference type="EMBL" id="QKWP01000016">
    <property type="protein sequence ID" value="RIB30301.1"/>
    <property type="molecule type" value="Genomic_DNA"/>
</dbReference>
<protein>
    <submittedName>
        <fullName evidence="2">Uncharacterized protein</fullName>
    </submittedName>
</protein>
<keyword evidence="1" id="KW-0472">Membrane</keyword>
<gene>
    <name evidence="2" type="ORF">C2G38_2054267</name>
</gene>
<comment type="caution">
    <text evidence="2">The sequence shown here is derived from an EMBL/GenBank/DDBJ whole genome shotgun (WGS) entry which is preliminary data.</text>
</comment>
<dbReference type="OrthoDB" id="2353529at2759"/>
<proteinExistence type="predicted"/>
<feature type="transmembrane region" description="Helical" evidence="1">
    <location>
        <begin position="412"/>
        <end position="432"/>
    </location>
</feature>
<dbReference type="Proteomes" id="UP000266673">
    <property type="component" value="Unassembled WGS sequence"/>
</dbReference>
<evidence type="ECO:0000313" key="2">
    <source>
        <dbReference type="EMBL" id="RIB30301.1"/>
    </source>
</evidence>
<reference evidence="2 3" key="1">
    <citation type="submission" date="2018-06" db="EMBL/GenBank/DDBJ databases">
        <title>Comparative genomics reveals the genomic features of Rhizophagus irregularis, R. cerebriforme, R. diaphanum and Gigaspora rosea, and their symbiotic lifestyle signature.</title>
        <authorList>
            <person name="Morin E."/>
            <person name="San Clemente H."/>
            <person name="Chen E.C.H."/>
            <person name="De La Providencia I."/>
            <person name="Hainaut M."/>
            <person name="Kuo A."/>
            <person name="Kohler A."/>
            <person name="Murat C."/>
            <person name="Tang N."/>
            <person name="Roy S."/>
            <person name="Loubradou J."/>
            <person name="Henrissat B."/>
            <person name="Grigoriev I.V."/>
            <person name="Corradi N."/>
            <person name="Roux C."/>
            <person name="Martin F.M."/>
        </authorList>
    </citation>
    <scope>NUCLEOTIDE SEQUENCE [LARGE SCALE GENOMIC DNA]</scope>
    <source>
        <strain evidence="2 3">DAOM 194757</strain>
    </source>
</reference>
<keyword evidence="1" id="KW-0812">Transmembrane</keyword>
<feature type="transmembrane region" description="Helical" evidence="1">
    <location>
        <begin position="52"/>
        <end position="78"/>
    </location>
</feature>
<evidence type="ECO:0000313" key="3">
    <source>
        <dbReference type="Proteomes" id="UP000266673"/>
    </source>
</evidence>
<feature type="transmembrane region" description="Helical" evidence="1">
    <location>
        <begin position="84"/>
        <end position="106"/>
    </location>
</feature>
<dbReference type="AlphaFoldDB" id="A0A397W875"/>